<keyword evidence="3" id="KW-0378">Hydrolase</keyword>
<evidence type="ECO:0000313" key="3">
    <source>
        <dbReference type="EMBL" id="TQK76273.1"/>
    </source>
</evidence>
<accession>A0A542SNT0</accession>
<dbReference type="Gene3D" id="3.60.110.10">
    <property type="entry name" value="Carbon-nitrogen hydrolase"/>
    <property type="match status" value="1"/>
</dbReference>
<reference evidence="3 4" key="1">
    <citation type="submission" date="2019-06" db="EMBL/GenBank/DDBJ databases">
        <title>Sequencing the genomes of 1000 actinobacteria strains.</title>
        <authorList>
            <person name="Klenk H.-P."/>
        </authorList>
    </citation>
    <scope>NUCLEOTIDE SEQUENCE [LARGE SCALE GENOMIC DNA]</scope>
    <source>
        <strain evidence="3 4">DSM 10596</strain>
    </source>
</reference>
<dbReference type="SUPFAM" id="SSF56317">
    <property type="entry name" value="Carbon-nitrogen hydrolase"/>
    <property type="match status" value="1"/>
</dbReference>
<dbReference type="OrthoDB" id="9811121at2"/>
<organism evidence="3 4">
    <name type="scientific">Rarobacter incanus</name>
    <dbReference type="NCBI Taxonomy" id="153494"/>
    <lineage>
        <taxon>Bacteria</taxon>
        <taxon>Bacillati</taxon>
        <taxon>Actinomycetota</taxon>
        <taxon>Actinomycetes</taxon>
        <taxon>Micrococcales</taxon>
        <taxon>Rarobacteraceae</taxon>
        <taxon>Rarobacter</taxon>
    </lineage>
</organism>
<dbReference type="PROSITE" id="PS50263">
    <property type="entry name" value="CN_HYDROLASE"/>
    <property type="match status" value="1"/>
</dbReference>
<gene>
    <name evidence="3" type="ORF">FB389_0933</name>
</gene>
<sequence>MRVSIAQIEAGADTGANAVVARDAGRYAGERNADLLILPEYASAFDPQGVGVDLAQGPDGRYRAELRSIAREHALWIVAGVTSFAAAGQKAASEVVVVGPDGLDRATYRKVHLYDAFGHRESDRLVAGDPQDDPVVVQIAGVSVGVMACYDLRFPESARRLVDAGAEVIVVPAAWAPGPGKAEQWEILLRARAIENVAILIGVGLTGKGAIGASQVITPDGAVGLACGAQPQLRTIDIDTAAVAQMREANPSLRNRRFRVVPA</sequence>
<keyword evidence="4" id="KW-1185">Reference proteome</keyword>
<dbReference type="InterPro" id="IPR003010">
    <property type="entry name" value="C-N_Hydrolase"/>
</dbReference>
<dbReference type="GO" id="GO:0016787">
    <property type="term" value="F:hydrolase activity"/>
    <property type="evidence" value="ECO:0007669"/>
    <property type="project" value="UniProtKB-KW"/>
</dbReference>
<evidence type="ECO:0000259" key="2">
    <source>
        <dbReference type="PROSITE" id="PS50263"/>
    </source>
</evidence>
<evidence type="ECO:0000256" key="1">
    <source>
        <dbReference type="ARBA" id="ARBA00010613"/>
    </source>
</evidence>
<comment type="caution">
    <text evidence="3">The sequence shown here is derived from an EMBL/GenBank/DDBJ whole genome shotgun (WGS) entry which is preliminary data.</text>
</comment>
<proteinExistence type="inferred from homology"/>
<dbReference type="EMBL" id="VFNV01000001">
    <property type="protein sequence ID" value="TQK76273.1"/>
    <property type="molecule type" value="Genomic_DNA"/>
</dbReference>
<feature type="domain" description="CN hydrolase" evidence="2">
    <location>
        <begin position="1"/>
        <end position="240"/>
    </location>
</feature>
<dbReference type="Proteomes" id="UP000316181">
    <property type="component" value="Unassembled WGS sequence"/>
</dbReference>
<evidence type="ECO:0000313" key="4">
    <source>
        <dbReference type="Proteomes" id="UP000316181"/>
    </source>
</evidence>
<dbReference type="InterPro" id="IPR036526">
    <property type="entry name" value="C-N_Hydrolase_sf"/>
</dbReference>
<dbReference type="PANTHER" id="PTHR23088:SF27">
    <property type="entry name" value="DEAMINATED GLUTATHIONE AMIDASE"/>
    <property type="match status" value="1"/>
</dbReference>
<name>A0A542SNT0_9MICO</name>
<dbReference type="Pfam" id="PF00795">
    <property type="entry name" value="CN_hydrolase"/>
    <property type="match status" value="1"/>
</dbReference>
<dbReference type="PANTHER" id="PTHR23088">
    <property type="entry name" value="NITRILASE-RELATED"/>
    <property type="match status" value="1"/>
</dbReference>
<dbReference type="RefSeq" id="WP_142111577.1">
    <property type="nucleotide sequence ID" value="NZ_BAAATB010000002.1"/>
</dbReference>
<protein>
    <submittedName>
        <fullName evidence="3">Putative amidohydrolase</fullName>
    </submittedName>
</protein>
<comment type="similarity">
    <text evidence="1">Belongs to the carbon-nitrogen hydrolase superfamily. NIT1/NIT2 family.</text>
</comment>
<dbReference type="AlphaFoldDB" id="A0A542SNT0"/>